<gene>
    <name evidence="1" type="ORF">BpHYR1_023689</name>
</gene>
<dbReference type="Proteomes" id="UP000276133">
    <property type="component" value="Unassembled WGS sequence"/>
</dbReference>
<dbReference type="EMBL" id="REGN01010145">
    <property type="protein sequence ID" value="RMZ99595.1"/>
    <property type="molecule type" value="Genomic_DNA"/>
</dbReference>
<evidence type="ECO:0000313" key="1">
    <source>
        <dbReference type="EMBL" id="RMZ99595.1"/>
    </source>
</evidence>
<comment type="caution">
    <text evidence="1">The sequence shown here is derived from an EMBL/GenBank/DDBJ whole genome shotgun (WGS) entry which is preliminary data.</text>
</comment>
<protein>
    <submittedName>
        <fullName evidence="1">Uncharacterized protein</fullName>
    </submittedName>
</protein>
<evidence type="ECO:0000313" key="2">
    <source>
        <dbReference type="Proteomes" id="UP000276133"/>
    </source>
</evidence>
<organism evidence="1 2">
    <name type="scientific">Brachionus plicatilis</name>
    <name type="common">Marine rotifer</name>
    <name type="synonym">Brachionus muelleri</name>
    <dbReference type="NCBI Taxonomy" id="10195"/>
    <lineage>
        <taxon>Eukaryota</taxon>
        <taxon>Metazoa</taxon>
        <taxon>Spiralia</taxon>
        <taxon>Gnathifera</taxon>
        <taxon>Rotifera</taxon>
        <taxon>Eurotatoria</taxon>
        <taxon>Monogononta</taxon>
        <taxon>Pseudotrocha</taxon>
        <taxon>Ploima</taxon>
        <taxon>Brachionidae</taxon>
        <taxon>Brachionus</taxon>
    </lineage>
</organism>
<dbReference type="AlphaFoldDB" id="A0A3M7PKD6"/>
<name>A0A3M7PKD6_BRAPC</name>
<accession>A0A3M7PKD6</accession>
<keyword evidence="2" id="KW-1185">Reference proteome</keyword>
<proteinExistence type="predicted"/>
<sequence length="59" mass="6691">MLNHARSHKYLAIITTQVSRREKLLQNFASKAFTKIPTGLADTAPKIRTGTRMFETDIT</sequence>
<reference evidence="1 2" key="1">
    <citation type="journal article" date="2018" name="Sci. Rep.">
        <title>Genomic signatures of local adaptation to the degree of environmental predictability in rotifers.</title>
        <authorList>
            <person name="Franch-Gras L."/>
            <person name="Hahn C."/>
            <person name="Garcia-Roger E.M."/>
            <person name="Carmona M.J."/>
            <person name="Serra M."/>
            <person name="Gomez A."/>
        </authorList>
    </citation>
    <scope>NUCLEOTIDE SEQUENCE [LARGE SCALE GENOMIC DNA]</scope>
    <source>
        <strain evidence="1">HYR1</strain>
    </source>
</reference>